<protein>
    <recommendedName>
        <fullName evidence="8">Probable membrane transporter protein</fullName>
    </recommendedName>
</protein>
<comment type="subcellular location">
    <subcellularLocation>
        <location evidence="1 8">Cell membrane</location>
        <topology evidence="1 8">Multi-pass membrane protein</topology>
    </subcellularLocation>
</comment>
<dbReference type="InterPro" id="IPR002781">
    <property type="entry name" value="TM_pro_TauE-like"/>
</dbReference>
<evidence type="ECO:0000313" key="10">
    <source>
        <dbReference type="Proteomes" id="UP000664096"/>
    </source>
</evidence>
<keyword evidence="7 8" id="KW-0472">Membrane</keyword>
<evidence type="ECO:0000256" key="6">
    <source>
        <dbReference type="ARBA" id="ARBA00022989"/>
    </source>
</evidence>
<feature type="transmembrane region" description="Helical" evidence="8">
    <location>
        <begin position="79"/>
        <end position="98"/>
    </location>
</feature>
<dbReference type="GO" id="GO:0005886">
    <property type="term" value="C:plasma membrane"/>
    <property type="evidence" value="ECO:0007669"/>
    <property type="project" value="UniProtKB-SubCell"/>
</dbReference>
<evidence type="ECO:0000256" key="7">
    <source>
        <dbReference type="ARBA" id="ARBA00023136"/>
    </source>
</evidence>
<evidence type="ECO:0000256" key="8">
    <source>
        <dbReference type="RuleBase" id="RU363041"/>
    </source>
</evidence>
<evidence type="ECO:0000256" key="1">
    <source>
        <dbReference type="ARBA" id="ARBA00004651"/>
    </source>
</evidence>
<dbReference type="Pfam" id="PF01925">
    <property type="entry name" value="TauE"/>
    <property type="match status" value="1"/>
</dbReference>
<dbReference type="RefSeq" id="WP_207142319.1">
    <property type="nucleotide sequence ID" value="NZ_JAEKJZ010000004.1"/>
</dbReference>
<feature type="transmembrane region" description="Helical" evidence="8">
    <location>
        <begin position="45"/>
        <end position="67"/>
    </location>
</feature>
<name>A0A939EHD1_9HYPH</name>
<feature type="transmembrane region" description="Helical" evidence="8">
    <location>
        <begin position="228"/>
        <end position="248"/>
    </location>
</feature>
<sequence length="253" mass="26776">MLEIFSSFSPTLLAFLAAVLFIAGCVRGFAGFGAGMIFMPVATSVMLPSTAAAAFLFIDGIVALPLVIRAVRTCDWPTVLPAVIGAVVFVQLGAWLLATTDVLLLRWIIFAIVAGLLLLLISGWRYHRKPSAPVSLGVGAVAGVLGGISQVSGPPVVAFWLSSAKEPAIVRANLIVFFALSSVGTFVAYILRGFFTIEVFHLLIMAIPVYAAAIYLGSNGFRKADPSLYRVVAYVLIAIAAISSMPALDPLFR</sequence>
<dbReference type="EMBL" id="JAEKJZ010000004">
    <property type="protein sequence ID" value="MBN9672487.1"/>
    <property type="molecule type" value="Genomic_DNA"/>
</dbReference>
<organism evidence="9 10">
    <name type="scientific">Roseibium aggregatum</name>
    <dbReference type="NCBI Taxonomy" id="187304"/>
    <lineage>
        <taxon>Bacteria</taxon>
        <taxon>Pseudomonadati</taxon>
        <taxon>Pseudomonadota</taxon>
        <taxon>Alphaproteobacteria</taxon>
        <taxon>Hyphomicrobiales</taxon>
        <taxon>Stappiaceae</taxon>
        <taxon>Roseibium</taxon>
    </lineage>
</organism>
<evidence type="ECO:0000256" key="4">
    <source>
        <dbReference type="ARBA" id="ARBA00022475"/>
    </source>
</evidence>
<feature type="transmembrane region" description="Helical" evidence="8">
    <location>
        <begin position="198"/>
        <end position="216"/>
    </location>
</feature>
<feature type="transmembrane region" description="Helical" evidence="8">
    <location>
        <begin position="168"/>
        <end position="191"/>
    </location>
</feature>
<feature type="transmembrane region" description="Helical" evidence="8">
    <location>
        <begin position="12"/>
        <end position="39"/>
    </location>
</feature>
<dbReference type="InterPro" id="IPR052017">
    <property type="entry name" value="TSUP"/>
</dbReference>
<comment type="similarity">
    <text evidence="2 8">Belongs to the 4-toluene sulfonate uptake permease (TSUP) (TC 2.A.102) family.</text>
</comment>
<comment type="caution">
    <text evidence="9">The sequence shown here is derived from an EMBL/GenBank/DDBJ whole genome shotgun (WGS) entry which is preliminary data.</text>
</comment>
<keyword evidence="3" id="KW-0813">Transport</keyword>
<dbReference type="PANTHER" id="PTHR30269">
    <property type="entry name" value="TRANSMEMBRANE PROTEIN YFCA"/>
    <property type="match status" value="1"/>
</dbReference>
<keyword evidence="4 8" id="KW-1003">Cell membrane</keyword>
<reference evidence="9" key="1">
    <citation type="submission" date="2020-12" db="EMBL/GenBank/DDBJ databases">
        <title>Oil enriched cultivation method for isolating marine PHA-producing bacteria.</title>
        <authorList>
            <person name="Zheng W."/>
            <person name="Yu S."/>
            <person name="Huang Y."/>
        </authorList>
    </citation>
    <scope>NUCLEOTIDE SEQUENCE</scope>
    <source>
        <strain evidence="9">SY-2-12</strain>
    </source>
</reference>
<dbReference type="AlphaFoldDB" id="A0A939EHD1"/>
<evidence type="ECO:0000313" key="9">
    <source>
        <dbReference type="EMBL" id="MBN9672487.1"/>
    </source>
</evidence>
<dbReference type="PANTHER" id="PTHR30269:SF37">
    <property type="entry name" value="MEMBRANE TRANSPORTER PROTEIN"/>
    <property type="match status" value="1"/>
</dbReference>
<proteinExistence type="inferred from homology"/>
<feature type="transmembrane region" description="Helical" evidence="8">
    <location>
        <begin position="136"/>
        <end position="162"/>
    </location>
</feature>
<evidence type="ECO:0000256" key="2">
    <source>
        <dbReference type="ARBA" id="ARBA00009142"/>
    </source>
</evidence>
<dbReference type="Proteomes" id="UP000664096">
    <property type="component" value="Unassembled WGS sequence"/>
</dbReference>
<keyword evidence="6 8" id="KW-1133">Transmembrane helix</keyword>
<keyword evidence="5 8" id="KW-0812">Transmembrane</keyword>
<gene>
    <name evidence="9" type="ORF">JF539_19190</name>
</gene>
<feature type="transmembrane region" description="Helical" evidence="8">
    <location>
        <begin position="104"/>
        <end position="124"/>
    </location>
</feature>
<evidence type="ECO:0000256" key="3">
    <source>
        <dbReference type="ARBA" id="ARBA00022448"/>
    </source>
</evidence>
<accession>A0A939EHD1</accession>
<evidence type="ECO:0000256" key="5">
    <source>
        <dbReference type="ARBA" id="ARBA00022692"/>
    </source>
</evidence>